<protein>
    <submittedName>
        <fullName evidence="3">Ldh family oxidoreductase</fullName>
    </submittedName>
</protein>
<dbReference type="GO" id="GO:0016491">
    <property type="term" value="F:oxidoreductase activity"/>
    <property type="evidence" value="ECO:0007669"/>
    <property type="project" value="UniProtKB-KW"/>
</dbReference>
<dbReference type="InterPro" id="IPR043144">
    <property type="entry name" value="Mal/L-sulf/L-lact_DH-like_ah"/>
</dbReference>
<dbReference type="InterPro" id="IPR043143">
    <property type="entry name" value="Mal/L-sulf/L-lact_DH-like_NADP"/>
</dbReference>
<proteinExistence type="inferred from homology"/>
<dbReference type="InterPro" id="IPR036111">
    <property type="entry name" value="Mal/L-sulfo/L-lacto_DH-like_sf"/>
</dbReference>
<sequence>MSETERLTLAEAEARVAAACRRAGASPAAAVSLARATISAEAGGNTPVGLSHLIDYLAALREGRINGGAEPVITSPAPALIRSDADGGIAQLGFDLAFDDLVGKARSLGLALFAQRGSFTSGELGYYPFRLAQKGLVSLAFTTGPALLTVEGATRPLYCTNPLAFAAPAGADGPLLIDQASSSTAYVNIRSAAERGETILPGWAVDSQGHPTTDPHEAMRGALLAFGGSRGANIALMVEVLASGLSAANWSMDAPSFTEGDQSPGSGLTVIAIAPALLDEDFETRLAAQLKRLAEEGVHVPGITKAKWMKTAASAGIAVGKSLLQRIDGCVPPLRLTSTCNTTIT</sequence>
<dbReference type="Pfam" id="PF02615">
    <property type="entry name" value="Ldh_2"/>
    <property type="match status" value="1"/>
</dbReference>
<dbReference type="Proteomes" id="UP001155380">
    <property type="component" value="Unassembled WGS sequence"/>
</dbReference>
<evidence type="ECO:0000313" key="3">
    <source>
        <dbReference type="EMBL" id="MCO5956986.1"/>
    </source>
</evidence>
<keyword evidence="2" id="KW-0560">Oxidoreductase</keyword>
<dbReference type="PANTHER" id="PTHR11091:SF0">
    <property type="entry name" value="MALATE DEHYDROGENASE"/>
    <property type="match status" value="1"/>
</dbReference>
<accession>A0AAJ1BVN3</accession>
<dbReference type="Gene3D" id="1.10.1530.10">
    <property type="match status" value="1"/>
</dbReference>
<gene>
    <name evidence="3" type="ORF">NBH21_09410</name>
</gene>
<dbReference type="AlphaFoldDB" id="A0AAJ1BVN3"/>
<dbReference type="Gene3D" id="3.30.1370.60">
    <property type="entry name" value="Hypothetical oxidoreductase yiak, domain 2"/>
    <property type="match status" value="1"/>
</dbReference>
<evidence type="ECO:0000313" key="4">
    <source>
        <dbReference type="Proteomes" id="UP001155380"/>
    </source>
</evidence>
<organism evidence="3 4">
    <name type="scientific">Ciceribacter sichuanensis</name>
    <dbReference type="NCBI Taxonomy" id="2949647"/>
    <lineage>
        <taxon>Bacteria</taxon>
        <taxon>Pseudomonadati</taxon>
        <taxon>Pseudomonadota</taxon>
        <taxon>Alphaproteobacteria</taxon>
        <taxon>Hyphomicrobiales</taxon>
        <taxon>Rhizobiaceae</taxon>
        <taxon>Ciceribacter</taxon>
    </lineage>
</organism>
<dbReference type="RefSeq" id="WP_250915754.1">
    <property type="nucleotide sequence ID" value="NZ_JAMXLX010000002.1"/>
</dbReference>
<comment type="caution">
    <text evidence="3">The sequence shown here is derived from an EMBL/GenBank/DDBJ whole genome shotgun (WGS) entry which is preliminary data.</text>
</comment>
<reference evidence="3" key="1">
    <citation type="submission" date="2022-06" db="EMBL/GenBank/DDBJ databases">
        <authorList>
            <person name="Sun Q."/>
        </authorList>
    </citation>
    <scope>NUCLEOTIDE SEQUENCE</scope>
    <source>
        <strain evidence="3">S101</strain>
    </source>
</reference>
<comment type="similarity">
    <text evidence="1">Belongs to the LDH2/MDH2 oxidoreductase family.</text>
</comment>
<dbReference type="EMBL" id="JAMXLX010000002">
    <property type="protein sequence ID" value="MCO5956986.1"/>
    <property type="molecule type" value="Genomic_DNA"/>
</dbReference>
<dbReference type="InterPro" id="IPR003767">
    <property type="entry name" value="Malate/L-lactate_DH-like"/>
</dbReference>
<dbReference type="SUPFAM" id="SSF89733">
    <property type="entry name" value="L-sulfolactate dehydrogenase-like"/>
    <property type="match status" value="1"/>
</dbReference>
<evidence type="ECO:0000256" key="1">
    <source>
        <dbReference type="ARBA" id="ARBA00006056"/>
    </source>
</evidence>
<dbReference type="PANTHER" id="PTHR11091">
    <property type="entry name" value="OXIDOREDUCTASE-RELATED"/>
    <property type="match status" value="1"/>
</dbReference>
<name>A0AAJ1BVN3_9HYPH</name>
<evidence type="ECO:0000256" key="2">
    <source>
        <dbReference type="ARBA" id="ARBA00023002"/>
    </source>
</evidence>